<dbReference type="CDD" id="cd16359">
    <property type="entry name" value="VOC_BsCatE_like_C"/>
    <property type="match status" value="1"/>
</dbReference>
<dbReference type="SUPFAM" id="SSF54593">
    <property type="entry name" value="Glyoxalase/Bleomycin resistance protein/Dihydroxybiphenyl dioxygenase"/>
    <property type="match status" value="2"/>
</dbReference>
<feature type="region of interest" description="Disordered" evidence="2">
    <location>
        <begin position="1"/>
        <end position="31"/>
    </location>
</feature>
<feature type="domain" description="VOC" evidence="3">
    <location>
        <begin position="217"/>
        <end position="335"/>
    </location>
</feature>
<proteinExistence type="predicted"/>
<organism evidence="4 5">
    <name type="scientific">Actinotalea ferrariae CF5-4</name>
    <dbReference type="NCBI Taxonomy" id="948458"/>
    <lineage>
        <taxon>Bacteria</taxon>
        <taxon>Bacillati</taxon>
        <taxon>Actinomycetota</taxon>
        <taxon>Actinomycetes</taxon>
        <taxon>Micrococcales</taxon>
        <taxon>Cellulomonadaceae</taxon>
        <taxon>Actinotalea</taxon>
    </lineage>
</organism>
<dbReference type="AlphaFoldDB" id="A0A021VN40"/>
<dbReference type="EMBL" id="AXCW01000223">
    <property type="protein sequence ID" value="EYR62523.1"/>
    <property type="molecule type" value="Genomic_DNA"/>
</dbReference>
<dbReference type="GO" id="GO:0004462">
    <property type="term" value="F:lactoylglutathione lyase activity"/>
    <property type="evidence" value="ECO:0007669"/>
    <property type="project" value="InterPro"/>
</dbReference>
<keyword evidence="5" id="KW-1185">Reference proteome</keyword>
<dbReference type="GO" id="GO:0046872">
    <property type="term" value="F:metal ion binding"/>
    <property type="evidence" value="ECO:0007669"/>
    <property type="project" value="UniProtKB-KW"/>
</dbReference>
<dbReference type="InterPro" id="IPR029068">
    <property type="entry name" value="Glyas_Bleomycin-R_OHBP_Dase"/>
</dbReference>
<dbReference type="Pfam" id="PF00903">
    <property type="entry name" value="Glyoxalase"/>
    <property type="match status" value="2"/>
</dbReference>
<evidence type="ECO:0000259" key="3">
    <source>
        <dbReference type="PROSITE" id="PS51819"/>
    </source>
</evidence>
<accession>A0A021VN40</accession>
<feature type="domain" description="VOC" evidence="3">
    <location>
        <begin position="37"/>
        <end position="172"/>
    </location>
</feature>
<dbReference type="PANTHER" id="PTHR43279:SF1">
    <property type="entry name" value="CATECHOL-2,3-DIOXYGENASE"/>
    <property type="match status" value="1"/>
</dbReference>
<dbReference type="Proteomes" id="UP000019753">
    <property type="component" value="Unassembled WGS sequence"/>
</dbReference>
<dbReference type="PROSITE" id="PS51819">
    <property type="entry name" value="VOC"/>
    <property type="match status" value="2"/>
</dbReference>
<protein>
    <submittedName>
        <fullName evidence="4">Glyoxalase</fullName>
    </submittedName>
</protein>
<dbReference type="PROSITE" id="PS00934">
    <property type="entry name" value="GLYOXALASE_I_1"/>
    <property type="match status" value="1"/>
</dbReference>
<gene>
    <name evidence="4" type="ORF">N866_07830</name>
</gene>
<dbReference type="PANTHER" id="PTHR43279">
    <property type="entry name" value="CATECHOL-2,3-DIOXYGENASE"/>
    <property type="match status" value="1"/>
</dbReference>
<name>A0A021VN40_9CELL</name>
<evidence type="ECO:0000256" key="2">
    <source>
        <dbReference type="SAM" id="MobiDB-lite"/>
    </source>
</evidence>
<dbReference type="InterPro" id="IPR004360">
    <property type="entry name" value="Glyas_Fos-R_dOase_dom"/>
</dbReference>
<evidence type="ECO:0000256" key="1">
    <source>
        <dbReference type="ARBA" id="ARBA00022723"/>
    </source>
</evidence>
<dbReference type="InterPro" id="IPR018146">
    <property type="entry name" value="Glyoxalase_1_CS"/>
</dbReference>
<dbReference type="InterPro" id="IPR037523">
    <property type="entry name" value="VOC_core"/>
</dbReference>
<feature type="compositionally biased region" description="Basic and acidic residues" evidence="2">
    <location>
        <begin position="1"/>
        <end position="15"/>
    </location>
</feature>
<reference evidence="4 5" key="1">
    <citation type="submission" date="2014-01" db="EMBL/GenBank/DDBJ databases">
        <title>Actinotalea ferrariae CF5-4.</title>
        <authorList>
            <person name="Chen F."/>
            <person name="Li Y."/>
            <person name="Wang G."/>
        </authorList>
    </citation>
    <scope>NUCLEOTIDE SEQUENCE [LARGE SCALE GENOMIC DNA]</scope>
    <source>
        <strain evidence="4 5">CF5-4</strain>
    </source>
</reference>
<dbReference type="Gene3D" id="3.10.180.10">
    <property type="entry name" value="2,3-Dihydroxybiphenyl 1,2-Dioxygenase, domain 1"/>
    <property type="match status" value="2"/>
</dbReference>
<evidence type="ECO:0000313" key="5">
    <source>
        <dbReference type="Proteomes" id="UP000019753"/>
    </source>
</evidence>
<keyword evidence="1" id="KW-0479">Metal-binding</keyword>
<sequence length="335" mass="36279">MTETPTAREDLRTVDCPDATGPDEVRSREDRLTDAADVDAVTLHVGDLDAMAGYYREALGLVTLAEGRAARREGHTEEQGGGATGRGEVVLGRRGRPVVVLRHTPGLPQPSRRQAGLFHTAVLFDDQRDLAATVLAAARHPQSRYVGSADHLVSEAFYFTDPEGNGIELYRDRPRETWTRGPGRRVAMDTLWLDPQEYLREHVDEAAVAGLTDAAAKVGHVHLQVGDLGTARDFYVDTLGFDVAAEMPGALFVAVDGYHHHLAMNTWNSSGAGPRASTLGLGDLTITVPTREDLAAVAARLHRRGVQVADDGAALRTTDPWRNNVTLRTRDDAAA</sequence>
<comment type="caution">
    <text evidence="4">The sequence shown here is derived from an EMBL/GenBank/DDBJ whole genome shotgun (WGS) entry which is preliminary data.</text>
</comment>
<evidence type="ECO:0000313" key="4">
    <source>
        <dbReference type="EMBL" id="EYR62523.1"/>
    </source>
</evidence>